<sequence length="353" mass="39478">MKAIERAPFWTVARAYEDETVSEIPWSRLLDFEALKETFGVSIVERPGEARHLWGSEEPLAAQTDDVLRVEVIKSFRPVAPMNGSWRRWWGSLQTSFSLSTSDAALTGKEGDPGVVHYTPTYSQFMLIQKDRHIVQCGSLSTTLYRKSLQSLAQAELYQALNTWLLARPNKMQQLNDAAQGIIEAMGGSGAFMALGVGDKAKRNVRELSIELLGNMPISQAVSASLPLQSSSSLAHWLTGDQSDRRALLDACVAYRQDVDPGYPVTYLLGESVYDDHARWMRPLFPCVFTRADMLEWKKLDYGWWNVLDATSSANGEEKVWLSSVLDILVASQAYSFLEIPTTGLSKVMSWQV</sequence>
<reference evidence="1 2" key="1">
    <citation type="submission" date="2016-07" db="EMBL/GenBank/DDBJ databases">
        <title>Pervasive Adenine N6-methylation of Active Genes in Fungi.</title>
        <authorList>
            <consortium name="DOE Joint Genome Institute"/>
            <person name="Mondo S.J."/>
            <person name="Dannebaum R.O."/>
            <person name="Kuo R.C."/>
            <person name="Labutti K."/>
            <person name="Haridas S."/>
            <person name="Kuo A."/>
            <person name="Salamov A."/>
            <person name="Ahrendt S.R."/>
            <person name="Lipzen A."/>
            <person name="Sullivan W."/>
            <person name="Andreopoulos W.B."/>
            <person name="Clum A."/>
            <person name="Lindquist E."/>
            <person name="Daum C."/>
            <person name="Ramamoorthy G.K."/>
            <person name="Gryganskyi A."/>
            <person name="Culley D."/>
            <person name="Magnuson J.K."/>
            <person name="James T.Y."/>
            <person name="O'Malley M.A."/>
            <person name="Stajich J.E."/>
            <person name="Spatafora J.W."/>
            <person name="Visel A."/>
            <person name="Grigoriev I.V."/>
        </authorList>
    </citation>
    <scope>NUCLEOTIDE SEQUENCE [LARGE SCALE GENOMIC DNA]</scope>
    <source>
        <strain evidence="1 2">NRRL 2496</strain>
    </source>
</reference>
<dbReference type="AlphaFoldDB" id="A0A1X2HNC9"/>
<dbReference type="EMBL" id="MCGN01000002">
    <property type="protein sequence ID" value="ORZ00894.1"/>
    <property type="molecule type" value="Genomic_DNA"/>
</dbReference>
<accession>A0A1X2HNC9</accession>
<evidence type="ECO:0000313" key="2">
    <source>
        <dbReference type="Proteomes" id="UP000242180"/>
    </source>
</evidence>
<name>A0A1X2HNC9_SYNRA</name>
<proteinExistence type="predicted"/>
<keyword evidence="2" id="KW-1185">Reference proteome</keyword>
<dbReference type="InParanoid" id="A0A1X2HNC9"/>
<gene>
    <name evidence="1" type="ORF">BCR43DRAFT_485994</name>
</gene>
<dbReference type="Proteomes" id="UP000242180">
    <property type="component" value="Unassembled WGS sequence"/>
</dbReference>
<evidence type="ECO:0000313" key="1">
    <source>
        <dbReference type="EMBL" id="ORZ00894.1"/>
    </source>
</evidence>
<dbReference type="STRING" id="13706.A0A1X2HNC9"/>
<protein>
    <submittedName>
        <fullName evidence="1">Uncharacterized protein</fullName>
    </submittedName>
</protein>
<comment type="caution">
    <text evidence="1">The sequence shown here is derived from an EMBL/GenBank/DDBJ whole genome shotgun (WGS) entry which is preliminary data.</text>
</comment>
<organism evidence="1 2">
    <name type="scientific">Syncephalastrum racemosum</name>
    <name type="common">Filamentous fungus</name>
    <dbReference type="NCBI Taxonomy" id="13706"/>
    <lineage>
        <taxon>Eukaryota</taxon>
        <taxon>Fungi</taxon>
        <taxon>Fungi incertae sedis</taxon>
        <taxon>Mucoromycota</taxon>
        <taxon>Mucoromycotina</taxon>
        <taxon>Mucoromycetes</taxon>
        <taxon>Mucorales</taxon>
        <taxon>Syncephalastraceae</taxon>
        <taxon>Syncephalastrum</taxon>
    </lineage>
</organism>